<dbReference type="GO" id="GO:0005634">
    <property type="term" value="C:nucleus"/>
    <property type="evidence" value="ECO:0007669"/>
    <property type="project" value="UniProtKB-SubCell"/>
</dbReference>
<evidence type="ECO:0000256" key="7">
    <source>
        <dbReference type="PROSITE-ProRule" id="PRU00042"/>
    </source>
</evidence>
<comment type="subcellular location">
    <subcellularLocation>
        <location evidence="1">Nucleus</location>
    </subcellularLocation>
</comment>
<evidence type="ECO:0000313" key="10">
    <source>
        <dbReference type="Proteomes" id="UP000642973"/>
    </source>
</evidence>
<dbReference type="SUPFAM" id="SSF57667">
    <property type="entry name" value="beta-beta-alpha zinc fingers"/>
    <property type="match status" value="1"/>
</dbReference>
<keyword evidence="2" id="KW-0479">Metal-binding</keyword>
<proteinExistence type="predicted"/>
<dbReference type="GO" id="GO:0000978">
    <property type="term" value="F:RNA polymerase II cis-regulatory region sequence-specific DNA binding"/>
    <property type="evidence" value="ECO:0007669"/>
    <property type="project" value="TreeGrafter"/>
</dbReference>
<evidence type="ECO:0000256" key="2">
    <source>
        <dbReference type="ARBA" id="ARBA00022723"/>
    </source>
</evidence>
<keyword evidence="4 7" id="KW-0863">Zinc-finger</keyword>
<dbReference type="EMBL" id="WEIV01000090">
    <property type="protein sequence ID" value="NWI48766.1"/>
    <property type="molecule type" value="Genomic_DNA"/>
</dbReference>
<keyword evidence="6" id="KW-0539">Nucleus</keyword>
<name>A0A851BX31_CALVR</name>
<dbReference type="GO" id="GO:0008270">
    <property type="term" value="F:zinc ion binding"/>
    <property type="evidence" value="ECO:0007669"/>
    <property type="project" value="UniProtKB-KW"/>
</dbReference>
<reference evidence="9" key="1">
    <citation type="submission" date="2019-10" db="EMBL/GenBank/DDBJ databases">
        <title>Bird 10,000 Genomes (B10K) Project - Family phase.</title>
        <authorList>
            <person name="Zhang G."/>
        </authorList>
    </citation>
    <scope>NUCLEOTIDE SEQUENCE</scope>
    <source>
        <strain evidence="9">B10K-DU-002-55</strain>
        <tissue evidence="9">Muscle</tissue>
    </source>
</reference>
<dbReference type="InterPro" id="IPR036236">
    <property type="entry name" value="Znf_C2H2_sf"/>
</dbReference>
<dbReference type="InterPro" id="IPR013087">
    <property type="entry name" value="Znf_C2H2_type"/>
</dbReference>
<dbReference type="SMART" id="SM00355">
    <property type="entry name" value="ZnF_C2H2"/>
    <property type="match status" value="1"/>
</dbReference>
<feature type="non-terminal residue" evidence="9">
    <location>
        <position position="1"/>
    </location>
</feature>
<keyword evidence="5" id="KW-0862">Zinc</keyword>
<dbReference type="PANTHER" id="PTHR23226">
    <property type="entry name" value="ZINC FINGER AND SCAN DOMAIN-CONTAINING"/>
    <property type="match status" value="1"/>
</dbReference>
<dbReference type="PROSITE" id="PS00028">
    <property type="entry name" value="ZINC_FINGER_C2H2_1"/>
    <property type="match status" value="1"/>
</dbReference>
<dbReference type="Proteomes" id="UP000642973">
    <property type="component" value="Unassembled WGS sequence"/>
</dbReference>
<evidence type="ECO:0000256" key="5">
    <source>
        <dbReference type="ARBA" id="ARBA00022833"/>
    </source>
</evidence>
<evidence type="ECO:0000256" key="4">
    <source>
        <dbReference type="ARBA" id="ARBA00022771"/>
    </source>
</evidence>
<protein>
    <submittedName>
        <fullName evidence="9">ZSC29 protein</fullName>
    </submittedName>
</protein>
<dbReference type="PANTHER" id="PTHR23226:SF416">
    <property type="entry name" value="FI01424P"/>
    <property type="match status" value="1"/>
</dbReference>
<sequence length="56" mass="6292">SFSRNSELVVPEQLHNGEKPFKCLKCGKSFRNSSTLLTHQHIHTGERPHTCGECGK</sequence>
<keyword evidence="3" id="KW-0677">Repeat</keyword>
<evidence type="ECO:0000259" key="8">
    <source>
        <dbReference type="PROSITE" id="PS50157"/>
    </source>
</evidence>
<dbReference type="FunFam" id="3.30.160.60:FF:002343">
    <property type="entry name" value="Zinc finger protein 33A"/>
    <property type="match status" value="1"/>
</dbReference>
<organism evidence="9 10">
    <name type="scientific">Calyptomena viridis</name>
    <name type="common">Lesser green broadbill</name>
    <dbReference type="NCBI Taxonomy" id="135972"/>
    <lineage>
        <taxon>Eukaryota</taxon>
        <taxon>Metazoa</taxon>
        <taxon>Chordata</taxon>
        <taxon>Craniata</taxon>
        <taxon>Vertebrata</taxon>
        <taxon>Euteleostomi</taxon>
        <taxon>Archelosauria</taxon>
        <taxon>Archosauria</taxon>
        <taxon>Dinosauria</taxon>
        <taxon>Saurischia</taxon>
        <taxon>Theropoda</taxon>
        <taxon>Coelurosauria</taxon>
        <taxon>Aves</taxon>
        <taxon>Neognathae</taxon>
        <taxon>Neoaves</taxon>
        <taxon>Telluraves</taxon>
        <taxon>Australaves</taxon>
        <taxon>Passeriformes</taxon>
        <taxon>Eurylaimidae</taxon>
        <taxon>Calyptomena</taxon>
    </lineage>
</organism>
<dbReference type="PROSITE" id="PS50157">
    <property type="entry name" value="ZINC_FINGER_C2H2_2"/>
    <property type="match status" value="1"/>
</dbReference>
<dbReference type="GO" id="GO:0000981">
    <property type="term" value="F:DNA-binding transcription factor activity, RNA polymerase II-specific"/>
    <property type="evidence" value="ECO:0007669"/>
    <property type="project" value="TreeGrafter"/>
</dbReference>
<evidence type="ECO:0000256" key="3">
    <source>
        <dbReference type="ARBA" id="ARBA00022737"/>
    </source>
</evidence>
<accession>A0A851BX31</accession>
<gene>
    <name evidence="9" type="primary">Zscan29_0</name>
    <name evidence="9" type="ORF">CALVIR_R00028</name>
</gene>
<evidence type="ECO:0000313" key="9">
    <source>
        <dbReference type="EMBL" id="NWI48766.1"/>
    </source>
</evidence>
<dbReference type="AlphaFoldDB" id="A0A851BX31"/>
<feature type="non-terminal residue" evidence="9">
    <location>
        <position position="56"/>
    </location>
</feature>
<evidence type="ECO:0000256" key="1">
    <source>
        <dbReference type="ARBA" id="ARBA00004123"/>
    </source>
</evidence>
<feature type="domain" description="C2H2-type" evidence="8">
    <location>
        <begin position="21"/>
        <end position="48"/>
    </location>
</feature>
<keyword evidence="10" id="KW-1185">Reference proteome</keyword>
<dbReference type="Gene3D" id="3.30.160.60">
    <property type="entry name" value="Classic Zinc Finger"/>
    <property type="match status" value="2"/>
</dbReference>
<evidence type="ECO:0000256" key="6">
    <source>
        <dbReference type="ARBA" id="ARBA00023242"/>
    </source>
</evidence>
<comment type="caution">
    <text evidence="9">The sequence shown here is derived from an EMBL/GenBank/DDBJ whole genome shotgun (WGS) entry which is preliminary data.</text>
</comment>
<dbReference type="Pfam" id="PF00096">
    <property type="entry name" value="zf-C2H2"/>
    <property type="match status" value="1"/>
</dbReference>